<dbReference type="Proteomes" id="UP000789702">
    <property type="component" value="Unassembled WGS sequence"/>
</dbReference>
<reference evidence="1" key="1">
    <citation type="submission" date="2021-06" db="EMBL/GenBank/DDBJ databases">
        <authorList>
            <person name="Kallberg Y."/>
            <person name="Tangrot J."/>
            <person name="Rosling A."/>
        </authorList>
    </citation>
    <scope>NUCLEOTIDE SEQUENCE</scope>
    <source>
        <strain evidence="1">IL203A</strain>
    </source>
</reference>
<organism evidence="1 2">
    <name type="scientific">Dentiscutata heterogama</name>
    <dbReference type="NCBI Taxonomy" id="1316150"/>
    <lineage>
        <taxon>Eukaryota</taxon>
        <taxon>Fungi</taxon>
        <taxon>Fungi incertae sedis</taxon>
        <taxon>Mucoromycota</taxon>
        <taxon>Glomeromycotina</taxon>
        <taxon>Glomeromycetes</taxon>
        <taxon>Diversisporales</taxon>
        <taxon>Gigasporaceae</taxon>
        <taxon>Dentiscutata</taxon>
    </lineage>
</organism>
<evidence type="ECO:0000313" key="2">
    <source>
        <dbReference type="Proteomes" id="UP000789702"/>
    </source>
</evidence>
<dbReference type="EMBL" id="CAJVPU010056892">
    <property type="protein sequence ID" value="CAG8771164.1"/>
    <property type="molecule type" value="Genomic_DNA"/>
</dbReference>
<protein>
    <submittedName>
        <fullName evidence="1">11983_t:CDS:1</fullName>
    </submittedName>
</protein>
<keyword evidence="2" id="KW-1185">Reference proteome</keyword>
<accession>A0ACA9QZX5</accession>
<feature type="non-terminal residue" evidence="1">
    <location>
        <position position="59"/>
    </location>
</feature>
<sequence length="59" mass="7185">MVSDLDDEIRVRGLILIQKFKEKIYNEKDYNQVLKYIDALKNVDNFFIKDEKNYINELE</sequence>
<evidence type="ECO:0000313" key="1">
    <source>
        <dbReference type="EMBL" id="CAG8771164.1"/>
    </source>
</evidence>
<comment type="caution">
    <text evidence="1">The sequence shown here is derived from an EMBL/GenBank/DDBJ whole genome shotgun (WGS) entry which is preliminary data.</text>
</comment>
<gene>
    <name evidence="1" type="ORF">DHETER_LOCUS15841</name>
</gene>
<proteinExistence type="predicted"/>
<name>A0ACA9QZX5_9GLOM</name>